<dbReference type="STRING" id="1563681.BFP71_14640"/>
<dbReference type="EMBL" id="MDGQ01000005">
    <property type="protein sequence ID" value="OEK04686.1"/>
    <property type="molecule type" value="Genomic_DNA"/>
</dbReference>
<organism evidence="6 7">
    <name type="scientific">Roseivirga misakiensis</name>
    <dbReference type="NCBI Taxonomy" id="1563681"/>
    <lineage>
        <taxon>Bacteria</taxon>
        <taxon>Pseudomonadati</taxon>
        <taxon>Bacteroidota</taxon>
        <taxon>Cytophagia</taxon>
        <taxon>Cytophagales</taxon>
        <taxon>Roseivirgaceae</taxon>
        <taxon>Roseivirga</taxon>
    </lineage>
</organism>
<protein>
    <recommendedName>
        <fullName evidence="8">Sugar transporter SemiSWEET</fullName>
    </recommendedName>
</protein>
<dbReference type="RefSeq" id="WP_069836190.1">
    <property type="nucleotide sequence ID" value="NZ_MDGQ01000005.1"/>
</dbReference>
<feature type="transmembrane region" description="Helical" evidence="5">
    <location>
        <begin position="59"/>
        <end position="79"/>
    </location>
</feature>
<comment type="subcellular location">
    <subcellularLocation>
        <location evidence="1">Membrane</location>
        <topology evidence="1">Multi-pass membrane protein</topology>
    </subcellularLocation>
</comment>
<proteinExistence type="predicted"/>
<dbReference type="Proteomes" id="UP000095552">
    <property type="component" value="Unassembled WGS sequence"/>
</dbReference>
<reference evidence="6 7" key="1">
    <citation type="submission" date="2016-08" db="EMBL/GenBank/DDBJ databases">
        <title>Draft genome of Fabibacter sp. strain SK-8.</title>
        <authorList>
            <person name="Wong S.-K."/>
            <person name="Hamasaki K."/>
            <person name="Yoshizawa S."/>
        </authorList>
    </citation>
    <scope>NUCLEOTIDE SEQUENCE [LARGE SCALE GENOMIC DNA]</scope>
    <source>
        <strain evidence="6 7">SK-8</strain>
    </source>
</reference>
<dbReference type="Pfam" id="PF04193">
    <property type="entry name" value="PQ-loop"/>
    <property type="match status" value="1"/>
</dbReference>
<evidence type="ECO:0000256" key="3">
    <source>
        <dbReference type="ARBA" id="ARBA00022989"/>
    </source>
</evidence>
<keyword evidence="4 5" id="KW-0472">Membrane</keyword>
<keyword evidence="3 5" id="KW-1133">Transmembrane helix</keyword>
<accession>A0A1E5T000</accession>
<evidence type="ECO:0000256" key="1">
    <source>
        <dbReference type="ARBA" id="ARBA00004141"/>
    </source>
</evidence>
<evidence type="ECO:0000313" key="7">
    <source>
        <dbReference type="Proteomes" id="UP000095552"/>
    </source>
</evidence>
<dbReference type="Gene3D" id="1.20.1280.290">
    <property type="match status" value="1"/>
</dbReference>
<evidence type="ECO:0000256" key="4">
    <source>
        <dbReference type="ARBA" id="ARBA00023136"/>
    </source>
</evidence>
<dbReference type="GO" id="GO:0016020">
    <property type="term" value="C:membrane"/>
    <property type="evidence" value="ECO:0007669"/>
    <property type="project" value="UniProtKB-SubCell"/>
</dbReference>
<keyword evidence="2 5" id="KW-0812">Transmembrane</keyword>
<evidence type="ECO:0000256" key="2">
    <source>
        <dbReference type="ARBA" id="ARBA00022692"/>
    </source>
</evidence>
<sequence length="89" mass="9957">MEWTEIMGHVGAVLSSITFIPQVLQAWKTKSVGDLSMNMLLIVITSTVVWLVYAFSLNLLPVIIANSIIFVLSAILIYFKLTFKEAPKK</sequence>
<feature type="transmembrane region" description="Helical" evidence="5">
    <location>
        <begin position="36"/>
        <end position="53"/>
    </location>
</feature>
<evidence type="ECO:0000313" key="6">
    <source>
        <dbReference type="EMBL" id="OEK04686.1"/>
    </source>
</evidence>
<dbReference type="OrthoDB" id="122062at2"/>
<dbReference type="InterPro" id="IPR006603">
    <property type="entry name" value="PQ-loop_rpt"/>
</dbReference>
<comment type="caution">
    <text evidence="6">The sequence shown here is derived from an EMBL/GenBank/DDBJ whole genome shotgun (WGS) entry which is preliminary data.</text>
</comment>
<evidence type="ECO:0000256" key="5">
    <source>
        <dbReference type="SAM" id="Phobius"/>
    </source>
</evidence>
<gene>
    <name evidence="6" type="ORF">BFP71_14640</name>
</gene>
<keyword evidence="7" id="KW-1185">Reference proteome</keyword>
<name>A0A1E5T000_9BACT</name>
<dbReference type="AlphaFoldDB" id="A0A1E5T000"/>
<evidence type="ECO:0008006" key="8">
    <source>
        <dbReference type="Google" id="ProtNLM"/>
    </source>
</evidence>